<dbReference type="AlphaFoldDB" id="A0A8B2NEH4"/>
<dbReference type="Gene3D" id="3.90.550.10">
    <property type="entry name" value="Spore Coat Polysaccharide Biosynthesis Protein SpsA, Chain A"/>
    <property type="match status" value="1"/>
</dbReference>
<proteinExistence type="predicted"/>
<dbReference type="InterPro" id="IPR029044">
    <property type="entry name" value="Nucleotide-diphossugar_trans"/>
</dbReference>
<sequence length="332" mass="36102">MVSESAAPKPLTIDIVICTFHREALLRRLLDSLEAMDPAPATTFRVIVADNSDEASARAAVQEAAATLTFDVVYLEAHPPNISVARNAAVARATAPFVAFLDDDQEVTPGWLATVAAALRRHRHDVYFGPFEPVFAAPDNAGLVARQMFTRASTLPDGAEVAPGRAARLRQGFVLATSNTVFRRETMLAEDAPFDFYLGANGGEDLLLMARMHRAGRRFGWMSGAKVFDDIPASRCEIGYLARRAVAGGQSFAIVTILTSPRPRLTALTVPLVAIAQLAAGLLPYAKALVAGDLDERQAQRIAMAGRWGKLTYRSRRLPLYRWEDASRRSPA</sequence>
<dbReference type="Pfam" id="PF00535">
    <property type="entry name" value="Glycos_transf_2"/>
    <property type="match status" value="1"/>
</dbReference>
<keyword evidence="3" id="KW-1185">Reference proteome</keyword>
<gene>
    <name evidence="2" type="ORF">DLJ53_30855</name>
</gene>
<dbReference type="SUPFAM" id="SSF53448">
    <property type="entry name" value="Nucleotide-diphospho-sugar transferases"/>
    <property type="match status" value="1"/>
</dbReference>
<organism evidence="2 3">
    <name type="scientific">Acuticoccus sediminis</name>
    <dbReference type="NCBI Taxonomy" id="2184697"/>
    <lineage>
        <taxon>Bacteria</taxon>
        <taxon>Pseudomonadati</taxon>
        <taxon>Pseudomonadota</taxon>
        <taxon>Alphaproteobacteria</taxon>
        <taxon>Hyphomicrobiales</taxon>
        <taxon>Amorphaceae</taxon>
        <taxon>Acuticoccus</taxon>
    </lineage>
</organism>
<dbReference type="InterPro" id="IPR001173">
    <property type="entry name" value="Glyco_trans_2-like"/>
</dbReference>
<reference evidence="2 3" key="1">
    <citation type="submission" date="2018-05" db="EMBL/GenBank/DDBJ databases">
        <title>Acuticoccus sediminis sp. nov., isolated from deep-sea sediment of Indian Ocean.</title>
        <authorList>
            <person name="Liu X."/>
            <person name="Lai Q."/>
            <person name="Du Y."/>
            <person name="Sun F."/>
            <person name="Zhang X."/>
            <person name="Wang S."/>
            <person name="Shao Z."/>
        </authorList>
    </citation>
    <scope>NUCLEOTIDE SEQUENCE [LARGE SCALE GENOMIC DNA]</scope>
    <source>
        <strain evidence="2 3">PTG4-2</strain>
    </source>
</reference>
<evidence type="ECO:0000313" key="3">
    <source>
        <dbReference type="Proteomes" id="UP000249590"/>
    </source>
</evidence>
<dbReference type="PANTHER" id="PTHR43685">
    <property type="entry name" value="GLYCOSYLTRANSFERASE"/>
    <property type="match status" value="1"/>
</dbReference>
<dbReference type="PANTHER" id="PTHR43685:SF3">
    <property type="entry name" value="SLR2126 PROTEIN"/>
    <property type="match status" value="1"/>
</dbReference>
<dbReference type="CDD" id="cd00761">
    <property type="entry name" value="Glyco_tranf_GTA_type"/>
    <property type="match status" value="1"/>
</dbReference>
<comment type="caution">
    <text evidence="2">The sequence shown here is derived from an EMBL/GenBank/DDBJ whole genome shotgun (WGS) entry which is preliminary data.</text>
</comment>
<protein>
    <recommendedName>
        <fullName evidence="1">Glycosyltransferase 2-like domain-containing protein</fullName>
    </recommendedName>
</protein>
<dbReference type="EMBL" id="QHHQ01000010">
    <property type="protein sequence ID" value="RAH97070.1"/>
    <property type="molecule type" value="Genomic_DNA"/>
</dbReference>
<feature type="domain" description="Glycosyltransferase 2-like" evidence="1">
    <location>
        <begin position="15"/>
        <end position="144"/>
    </location>
</feature>
<evidence type="ECO:0000313" key="2">
    <source>
        <dbReference type="EMBL" id="RAH97070.1"/>
    </source>
</evidence>
<dbReference type="InterPro" id="IPR050834">
    <property type="entry name" value="Glycosyltransf_2"/>
</dbReference>
<name>A0A8B2NEH4_9HYPH</name>
<evidence type="ECO:0000259" key="1">
    <source>
        <dbReference type="Pfam" id="PF00535"/>
    </source>
</evidence>
<dbReference type="Proteomes" id="UP000249590">
    <property type="component" value="Unassembled WGS sequence"/>
</dbReference>
<accession>A0A8B2NEH4</accession>